<gene>
    <name evidence="5" type="primary">nuoH</name>
    <name evidence="7" type="ORF">SAMN02745885_00194</name>
</gene>
<dbReference type="InterPro" id="IPR001694">
    <property type="entry name" value="NADH_UbQ_OxRdtase_su1/FPO"/>
</dbReference>
<evidence type="ECO:0000256" key="4">
    <source>
        <dbReference type="ARBA" id="ARBA00023136"/>
    </source>
</evidence>
<dbReference type="AlphaFoldDB" id="A0A1T4LKE8"/>
<comment type="subcellular location">
    <subcellularLocation>
        <location evidence="5 6">Cell membrane</location>
        <topology evidence="5 6">Multi-pass membrane protein</topology>
    </subcellularLocation>
    <subcellularLocation>
        <location evidence="1">Membrane</location>
        <topology evidence="1">Multi-pass membrane protein</topology>
    </subcellularLocation>
</comment>
<dbReference type="PANTHER" id="PTHR11432:SF3">
    <property type="entry name" value="NADH-UBIQUINONE OXIDOREDUCTASE CHAIN 1"/>
    <property type="match status" value="1"/>
</dbReference>
<protein>
    <recommendedName>
        <fullName evidence="5">NADH-quinone oxidoreductase subunit H</fullName>
        <ecNumber evidence="5">7.1.1.-</ecNumber>
    </recommendedName>
    <alternativeName>
        <fullName evidence="5">NADH dehydrogenase I subunit H</fullName>
    </alternativeName>
    <alternativeName>
        <fullName evidence="5">NDH-1 subunit H</fullName>
    </alternativeName>
</protein>
<keyword evidence="5" id="KW-1003">Cell membrane</keyword>
<dbReference type="InterPro" id="IPR018086">
    <property type="entry name" value="NADH_UbQ_OxRdtase_su1_CS"/>
</dbReference>
<keyword evidence="2 5" id="KW-0812">Transmembrane</keyword>
<sequence length="351" mass="39731">MEKSFFVVFAEWLRQWFASLNFSPAAVEVLMDVVGGLGVIIFCLLNALVLVYLERKISSFIQQRYGPNRLGPKGLFQTLADTLKLLTKEDIIPEAVDKWVFRIASLLIFVPATMVFAVIPFGDEMIIADLNIGLFYFVSVASVSTIAFLMAGWGSNNKYSLLGGMRSVAQMVSYEIPLVFSLVGVVMLTGSLKMSDIVAAQKNMWFIVPQFIGFFIYFIAGTAELNRAPFDLPEGEQELVAGLYTEYSGMRWALFFLAEYANLVAVSSIATTLFLGGWQAPFDFLNFIPSYVWFILKVYFMILLFMWTRWTLPRIRIDHLMSFSWKVLIPLSLANILVTGVGIKLFQWMGW</sequence>
<dbReference type="HAMAP" id="MF_01350">
    <property type="entry name" value="NDH1_NuoH"/>
    <property type="match status" value="1"/>
</dbReference>
<comment type="similarity">
    <text evidence="5 6">Belongs to the complex I subunit 1 family.</text>
</comment>
<evidence type="ECO:0000256" key="2">
    <source>
        <dbReference type="ARBA" id="ARBA00022692"/>
    </source>
</evidence>
<dbReference type="OrthoDB" id="9803734at2"/>
<evidence type="ECO:0000256" key="3">
    <source>
        <dbReference type="ARBA" id="ARBA00022989"/>
    </source>
</evidence>
<feature type="transmembrane region" description="Helical" evidence="5">
    <location>
        <begin position="134"/>
        <end position="153"/>
    </location>
</feature>
<reference evidence="8" key="1">
    <citation type="submission" date="2017-02" db="EMBL/GenBank/DDBJ databases">
        <authorList>
            <person name="Varghese N."/>
            <person name="Submissions S."/>
        </authorList>
    </citation>
    <scope>NUCLEOTIDE SEQUENCE [LARGE SCALE GENOMIC DNA]</scope>
    <source>
        <strain evidence="8">DSM 16521</strain>
    </source>
</reference>
<keyword evidence="8" id="KW-1185">Reference proteome</keyword>
<keyword evidence="5" id="KW-1278">Translocase</keyword>
<feature type="transmembrane region" description="Helical" evidence="5">
    <location>
        <begin position="204"/>
        <end position="223"/>
    </location>
</feature>
<dbReference type="RefSeq" id="WP_078664354.1">
    <property type="nucleotide sequence ID" value="NZ_FUXM01000002.1"/>
</dbReference>
<feature type="transmembrane region" description="Helical" evidence="5">
    <location>
        <begin position="252"/>
        <end position="275"/>
    </location>
</feature>
<name>A0A1T4LKE8_9FIRM</name>
<comment type="function">
    <text evidence="5">NDH-1 shuttles electrons from NADH, via FMN and iron-sulfur (Fe-S) centers, to quinones in the respiratory chain. The immediate electron acceptor for the enzyme in this species is believed to be ubiquinone. Couples the redox reaction to proton translocation (for every two electrons transferred, four hydrogen ions are translocated across the cytoplasmic membrane), and thus conserves the redox energy in a proton gradient. This subunit may bind ubiquinone.</text>
</comment>
<feature type="transmembrane region" description="Helical" evidence="5">
    <location>
        <begin position="99"/>
        <end position="122"/>
    </location>
</feature>
<dbReference type="GO" id="GO:0048038">
    <property type="term" value="F:quinone binding"/>
    <property type="evidence" value="ECO:0007669"/>
    <property type="project" value="UniProtKB-KW"/>
</dbReference>
<dbReference type="EC" id="7.1.1.-" evidence="5"/>
<dbReference type="PROSITE" id="PS00668">
    <property type="entry name" value="COMPLEX1_ND1_2"/>
    <property type="match status" value="1"/>
</dbReference>
<keyword evidence="4 5" id="KW-0472">Membrane</keyword>
<evidence type="ECO:0000256" key="5">
    <source>
        <dbReference type="HAMAP-Rule" id="MF_01350"/>
    </source>
</evidence>
<dbReference type="PANTHER" id="PTHR11432">
    <property type="entry name" value="NADH DEHYDROGENASE SUBUNIT 1"/>
    <property type="match status" value="1"/>
</dbReference>
<evidence type="ECO:0000256" key="6">
    <source>
        <dbReference type="RuleBase" id="RU000471"/>
    </source>
</evidence>
<comment type="subunit">
    <text evidence="5">NDH-1 is composed of 14 different subunits. Subunits NuoA, H, J, K, L, M, N constitute the membrane sector of the complex.</text>
</comment>
<dbReference type="GO" id="GO:0016655">
    <property type="term" value="F:oxidoreductase activity, acting on NAD(P)H, quinone or similar compound as acceptor"/>
    <property type="evidence" value="ECO:0007669"/>
    <property type="project" value="UniProtKB-UniRule"/>
</dbReference>
<dbReference type="EMBL" id="FUXM01000002">
    <property type="protein sequence ID" value="SJZ55213.1"/>
    <property type="molecule type" value="Genomic_DNA"/>
</dbReference>
<proteinExistence type="inferred from homology"/>
<keyword evidence="5" id="KW-0874">Quinone</keyword>
<dbReference type="GO" id="GO:0003954">
    <property type="term" value="F:NADH dehydrogenase activity"/>
    <property type="evidence" value="ECO:0007669"/>
    <property type="project" value="TreeGrafter"/>
</dbReference>
<comment type="catalytic activity">
    <reaction evidence="5">
        <text>a quinone + NADH + 5 H(+)(in) = a quinol + NAD(+) + 4 H(+)(out)</text>
        <dbReference type="Rhea" id="RHEA:57888"/>
        <dbReference type="ChEBI" id="CHEBI:15378"/>
        <dbReference type="ChEBI" id="CHEBI:24646"/>
        <dbReference type="ChEBI" id="CHEBI:57540"/>
        <dbReference type="ChEBI" id="CHEBI:57945"/>
        <dbReference type="ChEBI" id="CHEBI:132124"/>
    </reaction>
</comment>
<keyword evidence="5 6" id="KW-0520">NAD</keyword>
<organism evidence="7 8">
    <name type="scientific">Carboxydocella sporoproducens DSM 16521</name>
    <dbReference type="NCBI Taxonomy" id="1121270"/>
    <lineage>
        <taxon>Bacteria</taxon>
        <taxon>Bacillati</taxon>
        <taxon>Bacillota</taxon>
        <taxon>Clostridia</taxon>
        <taxon>Eubacteriales</taxon>
        <taxon>Clostridiales Family XVI. Incertae Sedis</taxon>
        <taxon>Carboxydocella</taxon>
    </lineage>
</organism>
<feature type="transmembrane region" description="Helical" evidence="5">
    <location>
        <begin position="174"/>
        <end position="192"/>
    </location>
</feature>
<dbReference type="NCBIfam" id="NF004741">
    <property type="entry name" value="PRK06076.1-2"/>
    <property type="match status" value="1"/>
</dbReference>
<feature type="transmembrane region" description="Helical" evidence="5">
    <location>
        <begin position="327"/>
        <end position="349"/>
    </location>
</feature>
<feature type="transmembrane region" description="Helical" evidence="5">
    <location>
        <begin position="33"/>
        <end position="53"/>
    </location>
</feature>
<dbReference type="Proteomes" id="UP000189933">
    <property type="component" value="Unassembled WGS sequence"/>
</dbReference>
<dbReference type="Pfam" id="PF00146">
    <property type="entry name" value="NADHdh"/>
    <property type="match status" value="1"/>
</dbReference>
<accession>A0A1T4LKE8</accession>
<dbReference type="GO" id="GO:0009060">
    <property type="term" value="P:aerobic respiration"/>
    <property type="evidence" value="ECO:0007669"/>
    <property type="project" value="TreeGrafter"/>
</dbReference>
<dbReference type="GO" id="GO:0005886">
    <property type="term" value="C:plasma membrane"/>
    <property type="evidence" value="ECO:0007669"/>
    <property type="project" value="UniProtKB-SubCell"/>
</dbReference>
<evidence type="ECO:0000313" key="8">
    <source>
        <dbReference type="Proteomes" id="UP000189933"/>
    </source>
</evidence>
<keyword evidence="3 5" id="KW-1133">Transmembrane helix</keyword>
<evidence type="ECO:0000256" key="1">
    <source>
        <dbReference type="ARBA" id="ARBA00004141"/>
    </source>
</evidence>
<keyword evidence="5" id="KW-0830">Ubiquinone</keyword>
<feature type="transmembrane region" description="Helical" evidence="5">
    <location>
        <begin position="287"/>
        <end position="307"/>
    </location>
</feature>
<evidence type="ECO:0000313" key="7">
    <source>
        <dbReference type="EMBL" id="SJZ55213.1"/>
    </source>
</evidence>